<dbReference type="PROSITE" id="PS51257">
    <property type="entry name" value="PROKAR_LIPOPROTEIN"/>
    <property type="match status" value="1"/>
</dbReference>
<evidence type="ECO:0000313" key="2">
    <source>
        <dbReference type="EMBL" id="BBM84796.1"/>
    </source>
</evidence>
<keyword evidence="1" id="KW-1133">Transmembrane helix</keyword>
<reference evidence="2 3" key="1">
    <citation type="submission" date="2019-08" db="EMBL/GenBank/DDBJ databases">
        <title>Complete genome sequence of Candidatus Uab amorphum.</title>
        <authorList>
            <person name="Shiratori T."/>
            <person name="Suzuki S."/>
            <person name="Kakizawa Y."/>
            <person name="Ishida K."/>
        </authorList>
    </citation>
    <scope>NUCLEOTIDE SEQUENCE [LARGE SCALE GENOMIC DNA]</scope>
    <source>
        <strain evidence="2 3">SRT547</strain>
    </source>
</reference>
<sequence>MRHKNKGYVFILVVSLVAFACTCGVVIYKINNPSAPKVITRAKSTKIEFLEHVIAEFQKKEKRLPYDLNELVAKEYVTPADILDDNGKILFYENGKVDINH</sequence>
<proteinExistence type="predicted"/>
<keyword evidence="1" id="KW-0472">Membrane</keyword>
<evidence type="ECO:0000313" key="3">
    <source>
        <dbReference type="Proteomes" id="UP000326354"/>
    </source>
</evidence>
<protein>
    <submittedName>
        <fullName evidence="2">Uncharacterized protein</fullName>
    </submittedName>
</protein>
<feature type="transmembrane region" description="Helical" evidence="1">
    <location>
        <begin position="7"/>
        <end position="28"/>
    </location>
</feature>
<name>A0A5S9INQ2_UABAM</name>
<evidence type="ECO:0000256" key="1">
    <source>
        <dbReference type="SAM" id="Phobius"/>
    </source>
</evidence>
<dbReference type="KEGG" id="uam:UABAM_03157"/>
<dbReference type="EMBL" id="AP019860">
    <property type="protein sequence ID" value="BBM84796.1"/>
    <property type="molecule type" value="Genomic_DNA"/>
</dbReference>
<keyword evidence="3" id="KW-1185">Reference proteome</keyword>
<dbReference type="Proteomes" id="UP000326354">
    <property type="component" value="Chromosome"/>
</dbReference>
<gene>
    <name evidence="2" type="ORF">UABAM_03157</name>
</gene>
<accession>A0A5S9INQ2</accession>
<organism evidence="2 3">
    <name type="scientific">Uabimicrobium amorphum</name>
    <dbReference type="NCBI Taxonomy" id="2596890"/>
    <lineage>
        <taxon>Bacteria</taxon>
        <taxon>Pseudomonadati</taxon>
        <taxon>Planctomycetota</taxon>
        <taxon>Candidatus Uabimicrobiia</taxon>
        <taxon>Candidatus Uabimicrobiales</taxon>
        <taxon>Candidatus Uabimicrobiaceae</taxon>
        <taxon>Candidatus Uabimicrobium</taxon>
    </lineage>
</organism>
<dbReference type="RefSeq" id="WP_151968928.1">
    <property type="nucleotide sequence ID" value="NZ_AP019860.1"/>
</dbReference>
<keyword evidence="1" id="KW-0812">Transmembrane</keyword>
<dbReference type="AlphaFoldDB" id="A0A5S9INQ2"/>